<evidence type="ECO:0000313" key="2">
    <source>
        <dbReference type="Proteomes" id="UP001237642"/>
    </source>
</evidence>
<sequence>MNPPMALNTSEDVPQEYENGKDWVQFLHFCLQIDLVRFPNDKIKITISTCVLKKRYSKYTCSKRAIQWIAPSSILRDFRGGELPLGWEEETGNMRGLLCRS</sequence>
<keyword evidence="2" id="KW-1185">Reference proteome</keyword>
<reference evidence="1" key="2">
    <citation type="submission" date="2023-05" db="EMBL/GenBank/DDBJ databases">
        <authorList>
            <person name="Schelkunov M.I."/>
        </authorList>
    </citation>
    <scope>NUCLEOTIDE SEQUENCE</scope>
    <source>
        <strain evidence="1">Hsosn_3</strain>
        <tissue evidence="1">Leaf</tissue>
    </source>
</reference>
<protein>
    <submittedName>
        <fullName evidence="1">Uncharacterized protein</fullName>
    </submittedName>
</protein>
<gene>
    <name evidence="1" type="ORF">POM88_012631</name>
</gene>
<accession>A0AAD8IX41</accession>
<dbReference type="EMBL" id="JAUIZM010000003">
    <property type="protein sequence ID" value="KAK1393575.1"/>
    <property type="molecule type" value="Genomic_DNA"/>
</dbReference>
<name>A0AAD8IX41_9APIA</name>
<comment type="caution">
    <text evidence="1">The sequence shown here is derived from an EMBL/GenBank/DDBJ whole genome shotgun (WGS) entry which is preliminary data.</text>
</comment>
<proteinExistence type="predicted"/>
<dbReference type="Proteomes" id="UP001237642">
    <property type="component" value="Unassembled WGS sequence"/>
</dbReference>
<evidence type="ECO:0000313" key="1">
    <source>
        <dbReference type="EMBL" id="KAK1393575.1"/>
    </source>
</evidence>
<dbReference type="AlphaFoldDB" id="A0AAD8IX41"/>
<reference evidence="1" key="1">
    <citation type="submission" date="2023-02" db="EMBL/GenBank/DDBJ databases">
        <title>Genome of toxic invasive species Heracleum sosnowskyi carries increased number of genes despite the absence of recent whole-genome duplications.</title>
        <authorList>
            <person name="Schelkunov M."/>
            <person name="Shtratnikova V."/>
            <person name="Makarenko M."/>
            <person name="Klepikova A."/>
            <person name="Omelchenko D."/>
            <person name="Novikova G."/>
            <person name="Obukhova E."/>
            <person name="Bogdanov V."/>
            <person name="Penin A."/>
            <person name="Logacheva M."/>
        </authorList>
    </citation>
    <scope>NUCLEOTIDE SEQUENCE</scope>
    <source>
        <strain evidence="1">Hsosn_3</strain>
        <tissue evidence="1">Leaf</tissue>
    </source>
</reference>
<organism evidence="1 2">
    <name type="scientific">Heracleum sosnowskyi</name>
    <dbReference type="NCBI Taxonomy" id="360622"/>
    <lineage>
        <taxon>Eukaryota</taxon>
        <taxon>Viridiplantae</taxon>
        <taxon>Streptophyta</taxon>
        <taxon>Embryophyta</taxon>
        <taxon>Tracheophyta</taxon>
        <taxon>Spermatophyta</taxon>
        <taxon>Magnoliopsida</taxon>
        <taxon>eudicotyledons</taxon>
        <taxon>Gunneridae</taxon>
        <taxon>Pentapetalae</taxon>
        <taxon>asterids</taxon>
        <taxon>campanulids</taxon>
        <taxon>Apiales</taxon>
        <taxon>Apiaceae</taxon>
        <taxon>Apioideae</taxon>
        <taxon>apioid superclade</taxon>
        <taxon>Tordylieae</taxon>
        <taxon>Tordyliinae</taxon>
        <taxon>Heracleum</taxon>
    </lineage>
</organism>